<keyword evidence="3" id="KW-0677">Repeat</keyword>
<evidence type="ECO:0000256" key="5">
    <source>
        <dbReference type="ARBA" id="ARBA00022833"/>
    </source>
</evidence>
<dbReference type="InterPro" id="IPR013087">
    <property type="entry name" value="Znf_C2H2_type"/>
</dbReference>
<dbReference type="GO" id="GO:0000978">
    <property type="term" value="F:RNA polymerase II cis-regulatory region sequence-specific DNA binding"/>
    <property type="evidence" value="ECO:0007669"/>
    <property type="project" value="TreeGrafter"/>
</dbReference>
<dbReference type="FunFam" id="3.30.160.60:FF:000706">
    <property type="entry name" value="Zinc finger protein"/>
    <property type="match status" value="1"/>
</dbReference>
<feature type="domain" description="C2H2-type" evidence="12">
    <location>
        <begin position="691"/>
        <end position="718"/>
    </location>
</feature>
<dbReference type="PANTHER" id="PTHR24399">
    <property type="entry name" value="ZINC FINGER AND BTB DOMAIN-CONTAINING"/>
    <property type="match status" value="1"/>
</dbReference>
<dbReference type="PROSITE" id="PS00028">
    <property type="entry name" value="ZINC_FINGER_C2H2_1"/>
    <property type="match status" value="9"/>
</dbReference>
<dbReference type="Pfam" id="PF00096">
    <property type="entry name" value="zf-C2H2"/>
    <property type="match status" value="6"/>
</dbReference>
<evidence type="ECO:0000256" key="1">
    <source>
        <dbReference type="ARBA" id="ARBA00004123"/>
    </source>
</evidence>
<keyword evidence="5" id="KW-0862">Zinc</keyword>
<feature type="compositionally biased region" description="Low complexity" evidence="11">
    <location>
        <begin position="358"/>
        <end position="371"/>
    </location>
</feature>
<evidence type="ECO:0000256" key="7">
    <source>
        <dbReference type="ARBA" id="ARBA00023125"/>
    </source>
</evidence>
<feature type="compositionally biased region" description="Basic residues" evidence="11">
    <location>
        <begin position="330"/>
        <end position="347"/>
    </location>
</feature>
<dbReference type="AlphaFoldDB" id="A0AAD3R3D6"/>
<evidence type="ECO:0000256" key="9">
    <source>
        <dbReference type="ARBA" id="ARBA00023242"/>
    </source>
</evidence>
<keyword evidence="2" id="KW-0479">Metal-binding</keyword>
<reference evidence="13" key="1">
    <citation type="submission" date="2022-08" db="EMBL/GenBank/DDBJ databases">
        <title>Genome sequencing of akame (Lates japonicus).</title>
        <authorList>
            <person name="Hashiguchi Y."/>
            <person name="Takahashi H."/>
        </authorList>
    </citation>
    <scope>NUCLEOTIDE SEQUENCE</scope>
    <source>
        <strain evidence="13">Kochi</strain>
    </source>
</reference>
<dbReference type="FunFam" id="3.30.160.60:FF:000849">
    <property type="entry name" value="Zinc finger protein 408"/>
    <property type="match status" value="1"/>
</dbReference>
<keyword evidence="4 10" id="KW-0863">Zinc-finger</keyword>
<keyword evidence="7" id="KW-0238">DNA-binding</keyword>
<dbReference type="FunFam" id="3.30.160.60:FF:000446">
    <property type="entry name" value="Zinc finger protein"/>
    <property type="match status" value="2"/>
</dbReference>
<keyword evidence="9" id="KW-0539">Nucleus</keyword>
<dbReference type="FunFam" id="3.30.160.60:FF:002169">
    <property type="entry name" value="Zgc:174573"/>
    <property type="match status" value="1"/>
</dbReference>
<feature type="compositionally biased region" description="Basic and acidic residues" evidence="11">
    <location>
        <begin position="837"/>
        <end position="856"/>
    </location>
</feature>
<dbReference type="Proteomes" id="UP001279410">
    <property type="component" value="Unassembled WGS sequence"/>
</dbReference>
<feature type="region of interest" description="Disordered" evidence="11">
    <location>
        <begin position="801"/>
        <end position="866"/>
    </location>
</feature>
<feature type="domain" description="C2H2-type" evidence="12">
    <location>
        <begin position="518"/>
        <end position="545"/>
    </location>
</feature>
<feature type="compositionally biased region" description="Basic and acidic residues" evidence="11">
    <location>
        <begin position="384"/>
        <end position="402"/>
    </location>
</feature>
<gene>
    <name evidence="13" type="ORF">AKAME5_000817400</name>
</gene>
<dbReference type="GO" id="GO:0001227">
    <property type="term" value="F:DNA-binding transcription repressor activity, RNA polymerase II-specific"/>
    <property type="evidence" value="ECO:0007669"/>
    <property type="project" value="TreeGrafter"/>
</dbReference>
<comment type="caution">
    <text evidence="13">The sequence shown here is derived from an EMBL/GenBank/DDBJ whole genome shotgun (WGS) entry which is preliminary data.</text>
</comment>
<evidence type="ECO:0000256" key="11">
    <source>
        <dbReference type="SAM" id="MobiDB-lite"/>
    </source>
</evidence>
<dbReference type="GO" id="GO:0008270">
    <property type="term" value="F:zinc ion binding"/>
    <property type="evidence" value="ECO:0007669"/>
    <property type="project" value="UniProtKB-KW"/>
</dbReference>
<feature type="domain" description="C2H2-type" evidence="12">
    <location>
        <begin position="546"/>
        <end position="573"/>
    </location>
</feature>
<feature type="domain" description="C2H2-type" evidence="12">
    <location>
        <begin position="490"/>
        <end position="517"/>
    </location>
</feature>
<dbReference type="FunFam" id="3.30.160.60:FF:002343">
    <property type="entry name" value="Zinc finger protein 33A"/>
    <property type="match status" value="1"/>
</dbReference>
<feature type="domain" description="C2H2-type" evidence="12">
    <location>
        <begin position="719"/>
        <end position="747"/>
    </location>
</feature>
<feature type="compositionally biased region" description="Basic residues" evidence="11">
    <location>
        <begin position="419"/>
        <end position="433"/>
    </location>
</feature>
<evidence type="ECO:0000256" key="8">
    <source>
        <dbReference type="ARBA" id="ARBA00023163"/>
    </source>
</evidence>
<sequence>MACNHMSSRLCEGRLGLWWVGRSLEAGSLLGREGDTEWTWTYHTDLMTHSRESELMMNSESKTGQSNSTEAEKWLQKVFTFLSNLEHLLNFYRHQQSPKLMASLAPPVPSALASFLSMLLPCGFAVGPSRLCEGRLGLWWVGRSLEAGSLLGREGDTEWTWTYHTDLMTHSRESELMMNSESKTGQSNSTEAEKALIEIAANKEALLQKAVWINFACQAQSRAQQNVAVQCACGEVCVGECVDVHLRVCEDVQAGTELLLYDETLGKSQTTDEPDTQDNSAAQDTDNKVEHKKDPEDVINNISITEEKEEADDKQKERIQEEGKEEAYRNPHRCIKRSHSTRHRRERRRVEKILSEPSQDSDGQQDSGTDSQTDRTANTAAGGHTDRTGTDPSHCDTDRQTDRGLSTTPPVRCSSRLAAKPRRVHCLTGRGKRPPPQPDPPTQTEGQSLSSTEGAKPIPEKVFPVKVLLADTEAVATAPTWSPDLRERRYRCSSCGKKFYQLGHLKKHQFSHTEEKPFTCGECGKNYTSAESFRAHQMSHRGERPFSCPHCEKTYGLKRDLKEHMVLHTGEKPYTCEHCGKAFARRPSLRIHRLLHCSRMIYTQPPKVQCTLCPKLLANFGSLRNHMKLHTGEKPHICQHCGKCFRQKGNLECHLRIHNGEKPYPCTECNLSFSQKPELHRHMFSHTGGGFLCSYCGKSLRDPHSLKSHERLHTGERPHRCPICGKGYTLATKLRRHIKSSHLMEKPYSCHCGASYTVRQSLLRHQAQHRTEGGAQEEAEAGHGLEISGSEKNAVKELAALSSSHPKPIRGRPKKSSLPQEVGVKEAGDVKRRRGRGKGEELEAKEVERRVQEDKTPGGGDGEASDDIQHAVVYVHTEDLSTPSANPMLLTSGGSLPAGTGQELVEVVISEGAEQCIVVHGQQTVGELLILQEEGSGLCSVAQTVEINTM</sequence>
<evidence type="ECO:0000313" key="14">
    <source>
        <dbReference type="Proteomes" id="UP001279410"/>
    </source>
</evidence>
<feature type="domain" description="C2H2-type" evidence="12">
    <location>
        <begin position="574"/>
        <end position="601"/>
    </location>
</feature>
<feature type="domain" description="C2H2-type" evidence="12">
    <location>
        <begin position="608"/>
        <end position="635"/>
    </location>
</feature>
<feature type="compositionally biased region" description="Basic and acidic residues" evidence="11">
    <location>
        <begin position="285"/>
        <end position="296"/>
    </location>
</feature>
<dbReference type="SMART" id="SM00355">
    <property type="entry name" value="ZnF_C2H2"/>
    <property type="match status" value="10"/>
</dbReference>
<keyword evidence="6" id="KW-0805">Transcription regulation</keyword>
<evidence type="ECO:0000313" key="13">
    <source>
        <dbReference type="EMBL" id="GLD55739.1"/>
    </source>
</evidence>
<keyword evidence="8" id="KW-0804">Transcription</keyword>
<dbReference type="EMBL" id="BRZM01000022">
    <property type="protein sequence ID" value="GLD55739.1"/>
    <property type="molecule type" value="Genomic_DNA"/>
</dbReference>
<keyword evidence="14" id="KW-1185">Reference proteome</keyword>
<accession>A0AAD3R3D6</accession>
<evidence type="ECO:0000256" key="4">
    <source>
        <dbReference type="ARBA" id="ARBA00022771"/>
    </source>
</evidence>
<dbReference type="PANTHER" id="PTHR24399:SF23">
    <property type="entry name" value="C2H2-TYPE DOMAIN-CONTAINING PROTEIN"/>
    <property type="match status" value="1"/>
</dbReference>
<evidence type="ECO:0000256" key="6">
    <source>
        <dbReference type="ARBA" id="ARBA00023015"/>
    </source>
</evidence>
<feature type="domain" description="C2H2-type" evidence="12">
    <location>
        <begin position="664"/>
        <end position="688"/>
    </location>
</feature>
<evidence type="ECO:0000256" key="10">
    <source>
        <dbReference type="PROSITE-ProRule" id="PRU00042"/>
    </source>
</evidence>
<name>A0AAD3R3D6_LATJO</name>
<protein>
    <submittedName>
        <fullName evidence="13">Zinc finger protein 408-like isoform X1</fullName>
    </submittedName>
</protein>
<dbReference type="PROSITE" id="PS50157">
    <property type="entry name" value="ZINC_FINGER_C2H2_2"/>
    <property type="match status" value="9"/>
</dbReference>
<feature type="domain" description="C2H2-type" evidence="12">
    <location>
        <begin position="636"/>
        <end position="663"/>
    </location>
</feature>
<feature type="compositionally biased region" description="Polar residues" evidence="11">
    <location>
        <begin position="267"/>
        <end position="284"/>
    </location>
</feature>
<dbReference type="InterPro" id="IPR036236">
    <property type="entry name" value="Znf_C2H2_sf"/>
</dbReference>
<dbReference type="FunFam" id="3.30.160.60:FF:000100">
    <property type="entry name" value="Zinc finger 45-like"/>
    <property type="match status" value="1"/>
</dbReference>
<dbReference type="GO" id="GO:0005654">
    <property type="term" value="C:nucleoplasm"/>
    <property type="evidence" value="ECO:0007669"/>
    <property type="project" value="TreeGrafter"/>
</dbReference>
<dbReference type="FunFam" id="3.30.160.60:FF:001136">
    <property type="entry name" value="Zinc finger protein 408"/>
    <property type="match status" value="1"/>
</dbReference>
<proteinExistence type="predicted"/>
<feature type="region of interest" description="Disordered" evidence="11">
    <location>
        <begin position="267"/>
        <end position="458"/>
    </location>
</feature>
<evidence type="ECO:0000259" key="12">
    <source>
        <dbReference type="PROSITE" id="PS50157"/>
    </source>
</evidence>
<feature type="compositionally biased region" description="Basic and acidic residues" evidence="11">
    <location>
        <begin position="311"/>
        <end position="329"/>
    </location>
</feature>
<comment type="subcellular location">
    <subcellularLocation>
        <location evidence="1">Nucleus</location>
    </subcellularLocation>
</comment>
<organism evidence="13 14">
    <name type="scientific">Lates japonicus</name>
    <name type="common">Japanese lates</name>
    <dbReference type="NCBI Taxonomy" id="270547"/>
    <lineage>
        <taxon>Eukaryota</taxon>
        <taxon>Metazoa</taxon>
        <taxon>Chordata</taxon>
        <taxon>Craniata</taxon>
        <taxon>Vertebrata</taxon>
        <taxon>Euteleostomi</taxon>
        <taxon>Actinopterygii</taxon>
        <taxon>Neopterygii</taxon>
        <taxon>Teleostei</taxon>
        <taxon>Neoteleostei</taxon>
        <taxon>Acanthomorphata</taxon>
        <taxon>Carangaria</taxon>
        <taxon>Carangaria incertae sedis</taxon>
        <taxon>Centropomidae</taxon>
        <taxon>Lates</taxon>
    </lineage>
</organism>
<dbReference type="Gene3D" id="3.30.160.60">
    <property type="entry name" value="Classic Zinc Finger"/>
    <property type="match status" value="10"/>
</dbReference>
<dbReference type="SUPFAM" id="SSF57667">
    <property type="entry name" value="beta-beta-alpha zinc fingers"/>
    <property type="match status" value="5"/>
</dbReference>
<evidence type="ECO:0000256" key="3">
    <source>
        <dbReference type="ARBA" id="ARBA00022737"/>
    </source>
</evidence>
<evidence type="ECO:0000256" key="2">
    <source>
        <dbReference type="ARBA" id="ARBA00022723"/>
    </source>
</evidence>